<dbReference type="Proteomes" id="UP000013966">
    <property type="component" value="Chromosome 3"/>
</dbReference>
<evidence type="ECO:0000256" key="2">
    <source>
        <dbReference type="ARBA" id="ARBA00005979"/>
    </source>
</evidence>
<reference evidence="5 6" key="1">
    <citation type="journal article" date="2013" name="Genome Announc.">
        <title>Complete Genome Sequence of Burkholderia sp. Strain RPE64, Bacterial Symbiont of the Bean Bug Riptortus pedestris.</title>
        <authorList>
            <person name="Shibata T.F."/>
            <person name="Maeda T."/>
            <person name="Nikoh N."/>
            <person name="Yamaguchi K."/>
            <person name="Oshima K."/>
            <person name="Hattori M."/>
            <person name="Nishiyama T."/>
            <person name="Hasebe M."/>
            <person name="Fukatsu T."/>
            <person name="Kikuchi Y."/>
            <person name="Shigenobu S."/>
        </authorList>
    </citation>
    <scope>NUCLEOTIDE SEQUENCE [LARGE SCALE GENOMIC DNA]</scope>
</reference>
<dbReference type="GO" id="GO:0016628">
    <property type="term" value="F:oxidoreductase activity, acting on the CH-CH group of donors, NAD or NADP as acceptor"/>
    <property type="evidence" value="ECO:0007669"/>
    <property type="project" value="UniProtKB-ARBA"/>
</dbReference>
<dbReference type="KEGG" id="buo:BRPE64_CCDS02720"/>
<evidence type="ECO:0000313" key="5">
    <source>
        <dbReference type="EMBL" id="BAN26355.1"/>
    </source>
</evidence>
<proteinExistence type="inferred from homology"/>
<dbReference type="InterPro" id="IPR013785">
    <property type="entry name" value="Aldolase_TIM"/>
</dbReference>
<dbReference type="Pfam" id="PF00724">
    <property type="entry name" value="Oxidored_FMN"/>
    <property type="match status" value="1"/>
</dbReference>
<dbReference type="SUPFAM" id="SSF51395">
    <property type="entry name" value="FMN-linked oxidoreductases"/>
    <property type="match status" value="1"/>
</dbReference>
<evidence type="ECO:0000256" key="1">
    <source>
        <dbReference type="ARBA" id="ARBA00001917"/>
    </source>
</evidence>
<name>R4WY88_9BURK</name>
<dbReference type="GO" id="GO:0010181">
    <property type="term" value="F:FMN binding"/>
    <property type="evidence" value="ECO:0007669"/>
    <property type="project" value="InterPro"/>
</dbReference>
<dbReference type="HOGENOM" id="CLU_012153_0_0_4"/>
<accession>R4WY88</accession>
<sequence>MLQTNARGSRTQHRDEDFQMSTLFTPVQIGGITLRNRIVMAPLTRMRAFDERAPGPLNARHYALRATAGLIITEATSVTPQGVGYPNTPGIWSEKQIEGWTRVVSGVHEAGGKIVSQLWHVGRVSDPVYHDGQPPVAPSAIAPQGHVNRVRPMRPYAVPRALETEEIPGIVEDFRRGAENAQRAGFDGVELHAANGYLFDQFLHDGSNLRNDRYGGSIENRARFLLEAVDALLTVWPADRVGVHLNLMSSSYSMHDSNPRALFTYVAEQLNARHIGFIFARESLDRGDERIGRDVRRIFKGAYILNEGLTKESAERAIERGEGDAAAFGRHFMANPDLVERFRLDAPLNEVDADTIYRDDETGYNDYPLLGDVAAQAI</sequence>
<dbReference type="PANTHER" id="PTHR22893:SF98">
    <property type="entry name" value="OXIDOREDUCTASE"/>
    <property type="match status" value="1"/>
</dbReference>
<dbReference type="Gene3D" id="3.20.20.70">
    <property type="entry name" value="Aldolase class I"/>
    <property type="match status" value="1"/>
</dbReference>
<keyword evidence="3" id="KW-0560">Oxidoreductase</keyword>
<reference evidence="5 6" key="2">
    <citation type="journal article" date="2018" name="Int. J. Syst. Evol. Microbiol.">
        <title>Burkholderia insecticola sp. nov., a gut symbiotic bacterium of the bean bug Riptortus pedestris.</title>
        <authorList>
            <person name="Takeshita K."/>
            <person name="Tamaki H."/>
            <person name="Ohbayashi T."/>
            <person name="Meng X.-Y."/>
            <person name="Sone T."/>
            <person name="Mitani Y."/>
            <person name="Peeters C."/>
            <person name="Kikuchi Y."/>
            <person name="Vandamme P."/>
        </authorList>
    </citation>
    <scope>NUCLEOTIDE SEQUENCE [LARGE SCALE GENOMIC DNA]</scope>
    <source>
        <strain evidence="5">RPE64</strain>
    </source>
</reference>
<dbReference type="EMBL" id="AP013060">
    <property type="protein sequence ID" value="BAN26355.1"/>
    <property type="molecule type" value="Genomic_DNA"/>
</dbReference>
<dbReference type="PATRIC" id="fig|758793.3.peg.4594"/>
<dbReference type="PANTHER" id="PTHR22893">
    <property type="entry name" value="NADH OXIDOREDUCTASE-RELATED"/>
    <property type="match status" value="1"/>
</dbReference>
<protein>
    <recommendedName>
        <fullName evidence="4">NADH:flavin oxidoreductase/NADH oxidase N-terminal domain-containing protein</fullName>
    </recommendedName>
</protein>
<dbReference type="CDD" id="cd02933">
    <property type="entry name" value="OYE_like_FMN"/>
    <property type="match status" value="1"/>
</dbReference>
<evidence type="ECO:0000259" key="4">
    <source>
        <dbReference type="Pfam" id="PF00724"/>
    </source>
</evidence>
<comment type="cofactor">
    <cofactor evidence="1">
        <name>FMN</name>
        <dbReference type="ChEBI" id="CHEBI:58210"/>
    </cofactor>
</comment>
<dbReference type="InterPro" id="IPR001155">
    <property type="entry name" value="OxRdtase_FMN_N"/>
</dbReference>
<keyword evidence="6" id="KW-1185">Reference proteome</keyword>
<feature type="domain" description="NADH:flavin oxidoreductase/NADH oxidase N-terminal" evidence="4">
    <location>
        <begin position="23"/>
        <end position="345"/>
    </location>
</feature>
<comment type="similarity">
    <text evidence="2">Belongs to the NADH:flavin oxidoreductase/NADH oxidase family.</text>
</comment>
<dbReference type="FunFam" id="3.20.20.70:FF:000059">
    <property type="entry name" value="N-ethylmaleimide reductase, FMN-linked"/>
    <property type="match status" value="1"/>
</dbReference>
<dbReference type="GO" id="GO:0005829">
    <property type="term" value="C:cytosol"/>
    <property type="evidence" value="ECO:0007669"/>
    <property type="project" value="TreeGrafter"/>
</dbReference>
<organism evidence="5 6">
    <name type="scientific">Caballeronia insecticola</name>
    <dbReference type="NCBI Taxonomy" id="758793"/>
    <lineage>
        <taxon>Bacteria</taxon>
        <taxon>Pseudomonadati</taxon>
        <taxon>Pseudomonadota</taxon>
        <taxon>Betaproteobacteria</taxon>
        <taxon>Burkholderiales</taxon>
        <taxon>Burkholderiaceae</taxon>
        <taxon>Caballeronia</taxon>
    </lineage>
</organism>
<gene>
    <name evidence="5" type="ORF">BRPE64_CCDS02720</name>
</gene>
<evidence type="ECO:0000313" key="6">
    <source>
        <dbReference type="Proteomes" id="UP000013966"/>
    </source>
</evidence>
<evidence type="ECO:0000256" key="3">
    <source>
        <dbReference type="ARBA" id="ARBA00023002"/>
    </source>
</evidence>
<dbReference type="AlphaFoldDB" id="R4WY88"/>
<dbReference type="InterPro" id="IPR045247">
    <property type="entry name" value="Oye-like"/>
</dbReference>